<evidence type="ECO:0000256" key="2">
    <source>
        <dbReference type="SAM" id="Phobius"/>
    </source>
</evidence>
<evidence type="ECO:0000313" key="4">
    <source>
        <dbReference type="EMBL" id="MFC3629072.1"/>
    </source>
</evidence>
<keyword evidence="2" id="KW-1133">Transmembrane helix</keyword>
<feature type="compositionally biased region" description="Low complexity" evidence="1">
    <location>
        <begin position="135"/>
        <end position="158"/>
    </location>
</feature>
<feature type="region of interest" description="Disordered" evidence="1">
    <location>
        <begin position="122"/>
        <end position="191"/>
    </location>
</feature>
<organism evidence="4 5">
    <name type="scientific">Paracoccus angustae</name>
    <dbReference type="NCBI Taxonomy" id="1671480"/>
    <lineage>
        <taxon>Bacteria</taxon>
        <taxon>Pseudomonadati</taxon>
        <taxon>Pseudomonadota</taxon>
        <taxon>Alphaproteobacteria</taxon>
        <taxon>Rhodobacterales</taxon>
        <taxon>Paracoccaceae</taxon>
        <taxon>Paracoccus</taxon>
    </lineage>
</organism>
<sequence>MICPGCAAEYRLPETAIPPEGREVECSACGNVWYATARPAGQPPASAAPGDEPPRLSRRLPDTVLDILRDEVEHERRARAAEGGAPLPPAPPPAPPRAADPEWPATTVTTAITPHVDADAGLIRHPAPLPRPQGAPVRSQAAPAQPVQPIQPVGAQPAKPLPRAESPLPEKPAAASEQPAPPAPAPAPVSRPARGGYAAGFGLAALLAAACVALYLLAPALSGQGALGEGLMQLRGQADEARLWLQNRVAGPIR</sequence>
<feature type="compositionally biased region" description="Low complexity" evidence="1">
    <location>
        <begin position="39"/>
        <end position="49"/>
    </location>
</feature>
<feature type="domain" description="Zinc finger/thioredoxin putative" evidence="3">
    <location>
        <begin position="2"/>
        <end position="33"/>
    </location>
</feature>
<feature type="compositionally biased region" description="Basic and acidic residues" evidence="1">
    <location>
        <begin position="52"/>
        <end position="61"/>
    </location>
</feature>
<accession>A0ABV7U2J0</accession>
<feature type="transmembrane region" description="Helical" evidence="2">
    <location>
        <begin position="197"/>
        <end position="218"/>
    </location>
</feature>
<protein>
    <submittedName>
        <fullName evidence="4">Zinc-ribbon domain-containing protein</fullName>
    </submittedName>
</protein>
<dbReference type="NCBIfam" id="TIGR02098">
    <property type="entry name" value="MJ0042_CXXC"/>
    <property type="match status" value="1"/>
</dbReference>
<feature type="region of interest" description="Disordered" evidence="1">
    <location>
        <begin position="73"/>
        <end position="102"/>
    </location>
</feature>
<dbReference type="EMBL" id="JBHRXY010000003">
    <property type="protein sequence ID" value="MFC3629072.1"/>
    <property type="molecule type" value="Genomic_DNA"/>
</dbReference>
<dbReference type="Proteomes" id="UP001595539">
    <property type="component" value="Unassembled WGS sequence"/>
</dbReference>
<feature type="compositionally biased region" description="Pro residues" evidence="1">
    <location>
        <begin position="86"/>
        <end position="98"/>
    </location>
</feature>
<reference evidence="5" key="1">
    <citation type="journal article" date="2019" name="Int. J. Syst. Evol. Microbiol.">
        <title>The Global Catalogue of Microorganisms (GCM) 10K type strain sequencing project: providing services to taxonomists for standard genome sequencing and annotation.</title>
        <authorList>
            <consortium name="The Broad Institute Genomics Platform"/>
            <consortium name="The Broad Institute Genome Sequencing Center for Infectious Disease"/>
            <person name="Wu L."/>
            <person name="Ma J."/>
        </authorList>
    </citation>
    <scope>NUCLEOTIDE SEQUENCE [LARGE SCALE GENOMIC DNA]</scope>
    <source>
        <strain evidence="5">KCTC 42473</strain>
    </source>
</reference>
<gene>
    <name evidence="4" type="ORF">ACFOM8_06390</name>
</gene>
<evidence type="ECO:0000259" key="3">
    <source>
        <dbReference type="Pfam" id="PF13717"/>
    </source>
</evidence>
<keyword evidence="5" id="KW-1185">Reference proteome</keyword>
<feature type="region of interest" description="Disordered" evidence="1">
    <location>
        <begin position="39"/>
        <end position="61"/>
    </location>
</feature>
<name>A0ABV7U2J0_9RHOB</name>
<evidence type="ECO:0000256" key="1">
    <source>
        <dbReference type="SAM" id="MobiDB-lite"/>
    </source>
</evidence>
<keyword evidence="2" id="KW-0472">Membrane</keyword>
<evidence type="ECO:0000313" key="5">
    <source>
        <dbReference type="Proteomes" id="UP001595539"/>
    </source>
</evidence>
<keyword evidence="2" id="KW-0812">Transmembrane</keyword>
<feature type="compositionally biased region" description="Pro residues" evidence="1">
    <location>
        <begin position="179"/>
        <end position="189"/>
    </location>
</feature>
<dbReference type="InterPro" id="IPR011723">
    <property type="entry name" value="Znf/thioredoxin_put"/>
</dbReference>
<dbReference type="Pfam" id="PF13717">
    <property type="entry name" value="Zn_ribbon_4"/>
    <property type="match status" value="1"/>
</dbReference>
<proteinExistence type="predicted"/>
<comment type="caution">
    <text evidence="4">The sequence shown here is derived from an EMBL/GenBank/DDBJ whole genome shotgun (WGS) entry which is preliminary data.</text>
</comment>